<dbReference type="RefSeq" id="WP_380077063.1">
    <property type="nucleotide sequence ID" value="NZ_JBHSGO010000006.1"/>
</dbReference>
<reference evidence="2" key="1">
    <citation type="journal article" date="2019" name="Int. J. Syst. Evol. Microbiol.">
        <title>The Global Catalogue of Microorganisms (GCM) 10K type strain sequencing project: providing services to taxonomists for standard genome sequencing and annotation.</title>
        <authorList>
            <consortium name="The Broad Institute Genomics Platform"/>
            <consortium name="The Broad Institute Genome Sequencing Center for Infectious Disease"/>
            <person name="Wu L."/>
            <person name="Ma J."/>
        </authorList>
    </citation>
    <scope>NUCLEOTIDE SEQUENCE [LARGE SCALE GENOMIC DNA]</scope>
    <source>
        <strain evidence="2">CGMCC 4.7357</strain>
    </source>
</reference>
<evidence type="ECO:0000313" key="1">
    <source>
        <dbReference type="EMBL" id="MFC4665170.1"/>
    </source>
</evidence>
<comment type="caution">
    <text evidence="1">The sequence shown here is derived from an EMBL/GenBank/DDBJ whole genome shotgun (WGS) entry which is preliminary data.</text>
</comment>
<dbReference type="Proteomes" id="UP001596020">
    <property type="component" value="Unassembled WGS sequence"/>
</dbReference>
<gene>
    <name evidence="1" type="ORF">ACFO3G_00785</name>
</gene>
<keyword evidence="2" id="KW-1185">Reference proteome</keyword>
<protein>
    <submittedName>
        <fullName evidence="1">Uncharacterized protein</fullName>
    </submittedName>
</protein>
<proteinExistence type="predicted"/>
<evidence type="ECO:0000313" key="2">
    <source>
        <dbReference type="Proteomes" id="UP001596020"/>
    </source>
</evidence>
<organism evidence="1 2">
    <name type="scientific">Falsiporphyromonas endometrii</name>
    <dbReference type="NCBI Taxonomy" id="1387297"/>
    <lineage>
        <taxon>Bacteria</taxon>
        <taxon>Pseudomonadati</taxon>
        <taxon>Bacteroidota</taxon>
        <taxon>Bacteroidia</taxon>
        <taxon>Bacteroidales</taxon>
        <taxon>Porphyromonadaceae</taxon>
        <taxon>Falsiporphyromonas</taxon>
    </lineage>
</organism>
<dbReference type="EMBL" id="JBHSGO010000006">
    <property type="protein sequence ID" value="MFC4665170.1"/>
    <property type="molecule type" value="Genomic_DNA"/>
</dbReference>
<accession>A0ABV9K4V8</accession>
<name>A0ABV9K4V8_9PORP</name>
<sequence length="89" mass="10030">MEITILLIILLTAILLGGLSHQADRIGSMCSDQIVIPTIINNNYPTLLKLRTVKFEERGFYLLNIITLHNTQKGALTTPIYTEILTFWG</sequence>